<evidence type="ECO:0000256" key="8">
    <source>
        <dbReference type="ARBA" id="ARBA00023136"/>
    </source>
</evidence>
<evidence type="ECO:0000256" key="2">
    <source>
        <dbReference type="ARBA" id="ARBA00006375"/>
    </source>
</evidence>
<comment type="similarity">
    <text evidence="2 10">Belongs to the mitochondrial carrier (TC 2.A.29) family.</text>
</comment>
<dbReference type="PROSITE" id="PS50920">
    <property type="entry name" value="SOLCAR"/>
    <property type="match status" value="2"/>
</dbReference>
<feature type="non-terminal residue" evidence="11">
    <location>
        <position position="1"/>
    </location>
</feature>
<keyword evidence="3 9" id="KW-0812">Transmembrane</keyword>
<feature type="repeat" description="Solcar" evidence="9">
    <location>
        <begin position="128"/>
        <end position="216"/>
    </location>
</feature>
<keyword evidence="10" id="KW-0813">Transport</keyword>
<keyword evidence="6" id="KW-1133">Transmembrane helix</keyword>
<evidence type="ECO:0000256" key="6">
    <source>
        <dbReference type="ARBA" id="ARBA00022989"/>
    </source>
</evidence>
<dbReference type="PANTHER" id="PTHR10780">
    <property type="entry name" value="MITOCHONDRIAL CARRIER HOMOLOG"/>
    <property type="match status" value="1"/>
</dbReference>
<keyword evidence="5" id="KW-1000">Mitochondrion outer membrane</keyword>
<reference evidence="11" key="1">
    <citation type="journal article" date="2013" name="Genome Biol. Evol.">
        <title>Punctuated emergences of genetic and phenotypic innovations in eumetazoan, bilaterian, euteleostome, and hominidae ancestors.</title>
        <authorList>
            <person name="Wenger Y."/>
            <person name="Galliot B."/>
        </authorList>
    </citation>
    <scope>NUCLEOTIDE SEQUENCE</scope>
    <source>
        <tissue evidence="11">Whole animals</tissue>
    </source>
</reference>
<evidence type="ECO:0000256" key="9">
    <source>
        <dbReference type="PROSITE-ProRule" id="PRU00282"/>
    </source>
</evidence>
<dbReference type="AlphaFoldDB" id="T2M203"/>
<keyword evidence="8 9" id="KW-0472">Membrane</keyword>
<feature type="repeat" description="Solcar" evidence="9">
    <location>
        <begin position="15"/>
        <end position="115"/>
    </location>
</feature>
<dbReference type="SUPFAM" id="SSF103506">
    <property type="entry name" value="Mitochondrial carrier"/>
    <property type="match status" value="1"/>
</dbReference>
<dbReference type="Pfam" id="PF00153">
    <property type="entry name" value="Mito_carr"/>
    <property type="match status" value="2"/>
</dbReference>
<gene>
    <name evidence="11" type="primary">MTCH2</name>
</gene>
<evidence type="ECO:0000256" key="7">
    <source>
        <dbReference type="ARBA" id="ARBA00023128"/>
    </source>
</evidence>
<protein>
    <submittedName>
        <fullName evidence="11">Mitochondrial carrier homolog 2</fullName>
    </submittedName>
</protein>
<organism evidence="11">
    <name type="scientific">Hydra vulgaris</name>
    <name type="common">Hydra</name>
    <name type="synonym">Hydra attenuata</name>
    <dbReference type="NCBI Taxonomy" id="6087"/>
    <lineage>
        <taxon>Eukaryota</taxon>
        <taxon>Metazoa</taxon>
        <taxon>Cnidaria</taxon>
        <taxon>Hydrozoa</taxon>
        <taxon>Hydroidolina</taxon>
        <taxon>Anthoathecata</taxon>
        <taxon>Aplanulata</taxon>
        <taxon>Hydridae</taxon>
        <taxon>Hydra</taxon>
    </lineage>
</organism>
<dbReference type="EMBL" id="HAAD01000036">
    <property type="protein sequence ID" value="CDG66268.1"/>
    <property type="molecule type" value="mRNA"/>
</dbReference>
<dbReference type="OrthoDB" id="10253709at2759"/>
<keyword evidence="4" id="KW-0677">Repeat</keyword>
<dbReference type="PANTHER" id="PTHR10780:SF18">
    <property type="entry name" value="LD43650P"/>
    <property type="match status" value="1"/>
</dbReference>
<proteinExistence type="evidence at transcript level"/>
<evidence type="ECO:0000256" key="4">
    <source>
        <dbReference type="ARBA" id="ARBA00022737"/>
    </source>
</evidence>
<dbReference type="GO" id="GO:0005741">
    <property type="term" value="C:mitochondrial outer membrane"/>
    <property type="evidence" value="ECO:0007669"/>
    <property type="project" value="UniProtKB-SubCell"/>
</dbReference>
<name>T2M203_HYDVU</name>
<sequence>LISNGNKLSKMDGFSKISTSNVATLAISTVMVAAAHPLTYVKVLIQVGYEPIPPHRVTTLFGKTVYRLPNVLEYAGHIKAVDGWFGLYRGLGARIAHNIVNSSVRNSISNTLTEQEKDKSKVSEKSLQTFLKEVGNEAVAKSAGLFVSYPLQLISIRMMVQFVGRETEYRSLFSSFKEIYKEEGILGFFSGIVPHLLGELFLLWLCKSMNFCVQKYIISEEYSQIPEVRSYTHSISQYIASIVTYPFTLVTNIMAINDSKLVAGNPPLTPIYHSWTDCWIDLGKKGLRSRGSTLFRRNVSI</sequence>
<dbReference type="InterPro" id="IPR018108">
    <property type="entry name" value="MCP_transmembrane"/>
</dbReference>
<evidence type="ECO:0000256" key="10">
    <source>
        <dbReference type="RuleBase" id="RU000488"/>
    </source>
</evidence>
<evidence type="ECO:0000256" key="1">
    <source>
        <dbReference type="ARBA" id="ARBA00004374"/>
    </source>
</evidence>
<evidence type="ECO:0000256" key="3">
    <source>
        <dbReference type="ARBA" id="ARBA00022692"/>
    </source>
</evidence>
<dbReference type="Gene3D" id="1.50.40.10">
    <property type="entry name" value="Mitochondrial carrier domain"/>
    <property type="match status" value="1"/>
</dbReference>
<evidence type="ECO:0000256" key="5">
    <source>
        <dbReference type="ARBA" id="ARBA00022787"/>
    </source>
</evidence>
<comment type="subcellular location">
    <subcellularLocation>
        <location evidence="1">Mitochondrion outer membrane</location>
        <topology evidence="1">Multi-pass membrane protein</topology>
    </subcellularLocation>
</comment>
<keyword evidence="7" id="KW-0496">Mitochondrion</keyword>
<accession>T2M203</accession>
<evidence type="ECO:0000313" key="11">
    <source>
        <dbReference type="EMBL" id="CDG66268.1"/>
    </source>
</evidence>
<dbReference type="InterPro" id="IPR023395">
    <property type="entry name" value="MCP_dom_sf"/>
</dbReference>